<dbReference type="Proteomes" id="UP000193922">
    <property type="component" value="Unassembled WGS sequence"/>
</dbReference>
<proteinExistence type="predicted"/>
<feature type="transmembrane region" description="Helical" evidence="2">
    <location>
        <begin position="21"/>
        <end position="43"/>
    </location>
</feature>
<evidence type="ECO:0000256" key="1">
    <source>
        <dbReference type="SAM" id="MobiDB-lite"/>
    </source>
</evidence>
<organism evidence="3 4">
    <name type="scientific">Linderina pennispora</name>
    <dbReference type="NCBI Taxonomy" id="61395"/>
    <lineage>
        <taxon>Eukaryota</taxon>
        <taxon>Fungi</taxon>
        <taxon>Fungi incertae sedis</taxon>
        <taxon>Zoopagomycota</taxon>
        <taxon>Kickxellomycotina</taxon>
        <taxon>Kickxellomycetes</taxon>
        <taxon>Kickxellales</taxon>
        <taxon>Kickxellaceae</taxon>
        <taxon>Linderina</taxon>
    </lineage>
</organism>
<keyword evidence="4" id="KW-1185">Reference proteome</keyword>
<comment type="caution">
    <text evidence="3">The sequence shown here is derived from an EMBL/GenBank/DDBJ whole genome shotgun (WGS) entry which is preliminary data.</text>
</comment>
<reference evidence="3 4" key="1">
    <citation type="submission" date="2016-07" db="EMBL/GenBank/DDBJ databases">
        <title>Pervasive Adenine N6-methylation of Active Genes in Fungi.</title>
        <authorList>
            <consortium name="DOE Joint Genome Institute"/>
            <person name="Mondo S.J."/>
            <person name="Dannebaum R.O."/>
            <person name="Kuo R.C."/>
            <person name="Labutti K."/>
            <person name="Haridas S."/>
            <person name="Kuo A."/>
            <person name="Salamov A."/>
            <person name="Ahrendt S.R."/>
            <person name="Lipzen A."/>
            <person name="Sullivan W."/>
            <person name="Andreopoulos W.B."/>
            <person name="Clum A."/>
            <person name="Lindquist E."/>
            <person name="Daum C."/>
            <person name="Ramamoorthy G.K."/>
            <person name="Gryganskyi A."/>
            <person name="Culley D."/>
            <person name="Magnuson J.K."/>
            <person name="James T.Y."/>
            <person name="O'Malley M.A."/>
            <person name="Stajich J.E."/>
            <person name="Spatafora J.W."/>
            <person name="Visel A."/>
            <person name="Grigoriev I.V."/>
        </authorList>
    </citation>
    <scope>NUCLEOTIDE SEQUENCE [LARGE SCALE GENOMIC DNA]</scope>
    <source>
        <strain evidence="3 4">ATCC 12442</strain>
    </source>
</reference>
<keyword evidence="2" id="KW-0812">Transmembrane</keyword>
<keyword evidence="2" id="KW-1133">Transmembrane helix</keyword>
<feature type="compositionally biased region" description="Polar residues" evidence="1">
    <location>
        <begin position="162"/>
        <end position="188"/>
    </location>
</feature>
<protein>
    <submittedName>
        <fullName evidence="3">Uncharacterized protein</fullName>
    </submittedName>
</protein>
<feature type="region of interest" description="Disordered" evidence="1">
    <location>
        <begin position="152"/>
        <end position="198"/>
    </location>
</feature>
<dbReference type="RefSeq" id="XP_040739486.1">
    <property type="nucleotide sequence ID" value="XM_040883324.1"/>
</dbReference>
<dbReference type="GeneID" id="63799972"/>
<keyword evidence="2" id="KW-0472">Membrane</keyword>
<gene>
    <name evidence="3" type="ORF">DL89DRAFT_131964</name>
</gene>
<dbReference type="EMBL" id="MCFD01000043">
    <property type="protein sequence ID" value="ORX65147.1"/>
    <property type="molecule type" value="Genomic_DNA"/>
</dbReference>
<evidence type="ECO:0000313" key="4">
    <source>
        <dbReference type="Proteomes" id="UP000193922"/>
    </source>
</evidence>
<evidence type="ECO:0000313" key="3">
    <source>
        <dbReference type="EMBL" id="ORX65147.1"/>
    </source>
</evidence>
<evidence type="ECO:0000256" key="2">
    <source>
        <dbReference type="SAM" id="Phobius"/>
    </source>
</evidence>
<dbReference type="AlphaFoldDB" id="A0A1Y1VV40"/>
<name>A0A1Y1VV40_9FUNG</name>
<feature type="compositionally biased region" description="Basic and acidic residues" evidence="1">
    <location>
        <begin position="152"/>
        <end position="161"/>
    </location>
</feature>
<accession>A0A1Y1VV40</accession>
<sequence length="198" mass="21563">MRFCEILDLLLSSKRELQKALIFLHPSLPSFLSTIFIFISPLLKACSPFNVQQPKAFHQQKQPYGAPAVSQRAAIERKQPIHTVDARLEAGSIANTRGRRARATHAPTPTVLDGQEAVRNGSIQFSAADGEAAGTGRGAHPDNWVSDIHTHAKDAHSEQRRSTGATHGNQRQHKVQSVTGGRYTQQTAGVPCPGNQYA</sequence>